<feature type="domain" description="Septum formation inhibitor MinC C-terminal" evidence="5">
    <location>
        <begin position="113"/>
        <end position="211"/>
    </location>
</feature>
<proteinExistence type="inferred from homology"/>
<reference evidence="6 7" key="2">
    <citation type="journal article" date="2012" name="Stand. Genomic Sci.">
        <title>Genome sequence of the moderately thermophilic, amino-acid-degrading and sulfur-reducing bacterium Thermovirga lienii type strain (Cas60314(T)).</title>
        <authorList>
            <person name="Goker M."/>
            <person name="Saunders E."/>
            <person name="Lapidus A."/>
            <person name="Nolan M."/>
            <person name="Lucas S."/>
            <person name="Hammon N."/>
            <person name="Deshpande S."/>
            <person name="Cheng J.F."/>
            <person name="Han C."/>
            <person name="Tapia R."/>
            <person name="Goodwin L.A."/>
            <person name="Pitluck S."/>
            <person name="Liolios K."/>
            <person name="Mavromatis K."/>
            <person name="Pagani I."/>
            <person name="Ivanova N."/>
            <person name="Mikhailova N."/>
            <person name="Pati A."/>
            <person name="Chen A."/>
            <person name="Palaniappan K."/>
            <person name="Land M."/>
            <person name="Chang Y.J."/>
            <person name="Jeffries C.D."/>
            <person name="Brambilla E.M."/>
            <person name="Rohde M."/>
            <person name="Spring S."/>
            <person name="Detter J.C."/>
            <person name="Woyke T."/>
            <person name="Bristow J."/>
            <person name="Eisen J.A."/>
            <person name="Markowitz V."/>
            <person name="Hugenholtz P."/>
            <person name="Kyrpides N.C."/>
            <person name="Klenk H.P."/>
        </authorList>
    </citation>
    <scope>NUCLEOTIDE SEQUENCE [LARGE SCALE GENOMIC DNA]</scope>
    <source>
        <strain evidence="7">ATCC BAA-1197 / DSM 17291 / Cas60314</strain>
    </source>
</reference>
<dbReference type="Gene3D" id="2.160.20.70">
    <property type="match status" value="1"/>
</dbReference>
<sequence>MDYSRKVQFKGEGEGIRLLISEDIPMDCLHDAVNTALDKAEKLAIGVPLILDFKMRPLTQKDVVSFLSNVVMKRPLKIKEWRVLDRGGKEVLDRMGFKTQEGQRTYQGKGTLFVQRSLRSGNTIEHDGDVIVLGNVNEGAEIYATGSVCVWGKLCGLAHAGCEGDDDVFIIAGSFEANQVRISDKISYVQPDTFWTGKPVKVYVDQGKIVVSELSG</sequence>
<dbReference type="InterPro" id="IPR005526">
    <property type="entry name" value="Septum_form_inhib_MinC_C"/>
</dbReference>
<dbReference type="AlphaFoldDB" id="G7V8R8"/>
<dbReference type="Pfam" id="PF03775">
    <property type="entry name" value="MinC_C"/>
    <property type="match status" value="1"/>
</dbReference>
<reference evidence="7" key="1">
    <citation type="submission" date="2011-10" db="EMBL/GenBank/DDBJ databases">
        <title>The complete genome of chromosome of Thermovirga lienii DSM 17291.</title>
        <authorList>
            <consortium name="US DOE Joint Genome Institute (JGI-PGF)"/>
            <person name="Lucas S."/>
            <person name="Copeland A."/>
            <person name="Lapidus A."/>
            <person name="Glavina del Rio T."/>
            <person name="Dalin E."/>
            <person name="Tice H."/>
            <person name="Bruce D."/>
            <person name="Goodwin L."/>
            <person name="Pitluck S."/>
            <person name="Peters L."/>
            <person name="Mikhailova N."/>
            <person name="Saunders E."/>
            <person name="Kyrpides N."/>
            <person name="Mavromatis K."/>
            <person name="Ivanova N."/>
            <person name="Last F.I."/>
            <person name="Brettin T."/>
            <person name="Detter J.C."/>
            <person name="Han C."/>
            <person name="Larimer F."/>
            <person name="Land M."/>
            <person name="Hauser L."/>
            <person name="Markowitz V."/>
            <person name="Cheng J.-F."/>
            <person name="Hugenholtz P."/>
            <person name="Woyke T."/>
            <person name="Wu D."/>
            <person name="Spring S."/>
            <person name="Schroeder M."/>
            <person name="Brambilla E.-M."/>
            <person name="Klenk H.-P."/>
            <person name="Eisen J.A."/>
        </authorList>
    </citation>
    <scope>NUCLEOTIDE SEQUENCE [LARGE SCALE GENOMIC DNA]</scope>
    <source>
        <strain evidence="7">ATCC BAA-1197 / DSM 17291 / Cas60314</strain>
    </source>
</reference>
<evidence type="ECO:0000256" key="4">
    <source>
        <dbReference type="HAMAP-Rule" id="MF_00267"/>
    </source>
</evidence>
<keyword evidence="7" id="KW-1185">Reference proteome</keyword>
<dbReference type="PANTHER" id="PTHR34108:SF1">
    <property type="entry name" value="SEPTUM SITE-DETERMINING PROTEIN MINC"/>
    <property type="match status" value="1"/>
</dbReference>
<accession>G7V8R8</accession>
<keyword evidence="1 4" id="KW-0132">Cell division</keyword>
<comment type="similarity">
    <text evidence="4">Belongs to the MinC family.</text>
</comment>
<dbReference type="PANTHER" id="PTHR34108">
    <property type="entry name" value="SEPTUM SITE-DETERMINING PROTEIN MINC"/>
    <property type="match status" value="1"/>
</dbReference>
<name>G7V8R8_THELD</name>
<dbReference type="GO" id="GO:1901891">
    <property type="term" value="P:regulation of cell septum assembly"/>
    <property type="evidence" value="ECO:0007669"/>
    <property type="project" value="InterPro"/>
</dbReference>
<dbReference type="GO" id="GO:0000917">
    <property type="term" value="P:division septum assembly"/>
    <property type="evidence" value="ECO:0007669"/>
    <property type="project" value="UniProtKB-KW"/>
</dbReference>
<organism evidence="6 7">
    <name type="scientific">Thermovirga lienii (strain ATCC BAA-1197 / DSM 17291 / Cas60314)</name>
    <dbReference type="NCBI Taxonomy" id="580340"/>
    <lineage>
        <taxon>Bacteria</taxon>
        <taxon>Thermotogati</taxon>
        <taxon>Synergistota</taxon>
        <taxon>Synergistia</taxon>
        <taxon>Synergistales</taxon>
        <taxon>Thermovirgaceae</taxon>
        <taxon>Thermovirga</taxon>
    </lineage>
</organism>
<dbReference type="InterPro" id="IPR013033">
    <property type="entry name" value="MinC"/>
</dbReference>
<dbReference type="EMBL" id="CP003096">
    <property type="protein sequence ID" value="AER66359.1"/>
    <property type="molecule type" value="Genomic_DNA"/>
</dbReference>
<dbReference type="KEGG" id="tli:Tlie_0624"/>
<evidence type="ECO:0000256" key="1">
    <source>
        <dbReference type="ARBA" id="ARBA00022618"/>
    </source>
</evidence>
<gene>
    <name evidence="4" type="primary">minC</name>
    <name evidence="6" type="ordered locus">Tlie_0624</name>
</gene>
<dbReference type="OrthoDB" id="9790810at2"/>
<dbReference type="SUPFAM" id="SSF63848">
    <property type="entry name" value="Cell-division inhibitor MinC, C-terminal domain"/>
    <property type="match status" value="1"/>
</dbReference>
<dbReference type="Proteomes" id="UP000005868">
    <property type="component" value="Chromosome"/>
</dbReference>
<evidence type="ECO:0000256" key="2">
    <source>
        <dbReference type="ARBA" id="ARBA00023210"/>
    </source>
</evidence>
<dbReference type="STRING" id="580340.Tlie_0624"/>
<dbReference type="GO" id="GO:0000902">
    <property type="term" value="P:cell morphogenesis"/>
    <property type="evidence" value="ECO:0007669"/>
    <property type="project" value="InterPro"/>
</dbReference>
<evidence type="ECO:0000313" key="6">
    <source>
        <dbReference type="EMBL" id="AER66359.1"/>
    </source>
</evidence>
<dbReference type="InterPro" id="IPR036145">
    <property type="entry name" value="MinC_C_sf"/>
</dbReference>
<dbReference type="InterPro" id="IPR016098">
    <property type="entry name" value="CAP/MinC_C"/>
</dbReference>
<dbReference type="eggNOG" id="COG0850">
    <property type="taxonomic scope" value="Bacteria"/>
</dbReference>
<keyword evidence="2 4" id="KW-0717">Septation</keyword>
<dbReference type="NCBIfam" id="TIGR01222">
    <property type="entry name" value="minC"/>
    <property type="match status" value="1"/>
</dbReference>
<evidence type="ECO:0000256" key="3">
    <source>
        <dbReference type="ARBA" id="ARBA00023306"/>
    </source>
</evidence>
<protein>
    <recommendedName>
        <fullName evidence="4">Probable septum site-determining protein MinC</fullName>
    </recommendedName>
</protein>
<comment type="function">
    <text evidence="4">Cell division inhibitor that blocks the formation of polar Z ring septums. Rapidly oscillates between the poles of the cell to destabilize FtsZ filaments that have formed before they mature into polar Z rings. Prevents FtsZ polymerization.</text>
</comment>
<evidence type="ECO:0000313" key="7">
    <source>
        <dbReference type="Proteomes" id="UP000005868"/>
    </source>
</evidence>
<evidence type="ECO:0000259" key="5">
    <source>
        <dbReference type="Pfam" id="PF03775"/>
    </source>
</evidence>
<keyword evidence="3 4" id="KW-0131">Cell cycle</keyword>
<dbReference type="HAMAP" id="MF_00267">
    <property type="entry name" value="MinC"/>
    <property type="match status" value="1"/>
</dbReference>
<comment type="subunit">
    <text evidence="4">Interacts with MinD and FtsZ.</text>
</comment>
<dbReference type="HOGENOM" id="CLU_048711_2_1_0"/>